<gene>
    <name evidence="1" type="ORF">K452DRAFT_315120</name>
</gene>
<dbReference type="RefSeq" id="XP_033402630.1">
    <property type="nucleotide sequence ID" value="XM_033543836.1"/>
</dbReference>
<reference evidence="1" key="1">
    <citation type="journal article" date="2020" name="Stud. Mycol.">
        <title>101 Dothideomycetes genomes: a test case for predicting lifestyles and emergence of pathogens.</title>
        <authorList>
            <person name="Haridas S."/>
            <person name="Albert R."/>
            <person name="Binder M."/>
            <person name="Bloem J."/>
            <person name="Labutti K."/>
            <person name="Salamov A."/>
            <person name="Andreopoulos B."/>
            <person name="Baker S."/>
            <person name="Barry K."/>
            <person name="Bills G."/>
            <person name="Bluhm B."/>
            <person name="Cannon C."/>
            <person name="Castanera R."/>
            <person name="Culley D."/>
            <person name="Daum C."/>
            <person name="Ezra D."/>
            <person name="Gonzalez J."/>
            <person name="Henrissat B."/>
            <person name="Kuo A."/>
            <person name="Liang C."/>
            <person name="Lipzen A."/>
            <person name="Lutzoni F."/>
            <person name="Magnuson J."/>
            <person name="Mondo S."/>
            <person name="Nolan M."/>
            <person name="Ohm R."/>
            <person name="Pangilinan J."/>
            <person name="Park H.-J."/>
            <person name="Ramirez L."/>
            <person name="Alfaro M."/>
            <person name="Sun H."/>
            <person name="Tritt A."/>
            <person name="Yoshinaga Y."/>
            <person name="Zwiers L.-H."/>
            <person name="Turgeon B."/>
            <person name="Goodwin S."/>
            <person name="Spatafora J."/>
            <person name="Crous P."/>
            <person name="Grigoriev I."/>
        </authorList>
    </citation>
    <scope>NUCLEOTIDE SEQUENCE</scope>
    <source>
        <strain evidence="1">CBS 121167</strain>
    </source>
</reference>
<evidence type="ECO:0000313" key="1">
    <source>
        <dbReference type="EMBL" id="KAF2146922.1"/>
    </source>
</evidence>
<dbReference type="Proteomes" id="UP000799438">
    <property type="component" value="Unassembled WGS sequence"/>
</dbReference>
<sequence>MSTLPTCQDQVFMHHCAGGGSHFFSSSLVSVWQRNTLLDYGSWSSNVPEKAFVVASQKGDNTSWFAEQFPDWARYIYVVDDATASLTVPANKGREAMVDLTYTITLGILTPLPFPSFLIDNYDALPNSMLFLHAQRYQWYNDDPDYDGAYSCRTCAAPGCSAVAAGNGAGGRDQWPLARV</sequence>
<dbReference type="AlphaFoldDB" id="A0A6A6BS46"/>
<dbReference type="GeneID" id="54301333"/>
<organism evidence="1 2">
    <name type="scientific">Aplosporella prunicola CBS 121167</name>
    <dbReference type="NCBI Taxonomy" id="1176127"/>
    <lineage>
        <taxon>Eukaryota</taxon>
        <taxon>Fungi</taxon>
        <taxon>Dikarya</taxon>
        <taxon>Ascomycota</taxon>
        <taxon>Pezizomycotina</taxon>
        <taxon>Dothideomycetes</taxon>
        <taxon>Dothideomycetes incertae sedis</taxon>
        <taxon>Botryosphaeriales</taxon>
        <taxon>Aplosporellaceae</taxon>
        <taxon>Aplosporella</taxon>
    </lineage>
</organism>
<dbReference type="PANTHER" id="PTHR37490:SF3">
    <property type="entry name" value="DUF3431 DOMAIN CONTAINING PROTEIN"/>
    <property type="match status" value="1"/>
</dbReference>
<evidence type="ECO:0000313" key="2">
    <source>
        <dbReference type="Proteomes" id="UP000799438"/>
    </source>
</evidence>
<dbReference type="EMBL" id="ML995475">
    <property type="protein sequence ID" value="KAF2146922.1"/>
    <property type="molecule type" value="Genomic_DNA"/>
</dbReference>
<dbReference type="OrthoDB" id="5409835at2759"/>
<keyword evidence="2" id="KW-1185">Reference proteome</keyword>
<dbReference type="Pfam" id="PF11913">
    <property type="entry name" value="DUF3431"/>
    <property type="match status" value="2"/>
</dbReference>
<accession>A0A6A6BS46</accession>
<protein>
    <submittedName>
        <fullName evidence="1">Uncharacterized protein</fullName>
    </submittedName>
</protein>
<dbReference type="InterPro" id="IPR021838">
    <property type="entry name" value="DUF3431"/>
</dbReference>
<name>A0A6A6BS46_9PEZI</name>
<dbReference type="PANTHER" id="PTHR37490">
    <property type="entry name" value="EXPRESSED PROTEIN"/>
    <property type="match status" value="1"/>
</dbReference>
<proteinExistence type="predicted"/>